<evidence type="ECO:0000313" key="2">
    <source>
        <dbReference type="Proteomes" id="UP000054995"/>
    </source>
</evidence>
<gene>
    <name evidence="1" type="ORF">T4D_7571</name>
</gene>
<proteinExistence type="predicted"/>
<protein>
    <submittedName>
        <fullName evidence="1">Uncharacterized protein</fullName>
    </submittedName>
</protein>
<sequence length="76" mass="8770">MLYVKTEKQPMCCISQLTEVRRNSARQLNPSQSAIRIKPIIHQLADFHNLQPGMLATLIMRTRAQLMLTQRCGVNY</sequence>
<reference evidence="1 2" key="1">
    <citation type="submission" date="2015-01" db="EMBL/GenBank/DDBJ databases">
        <title>Evolution of Trichinella species and genotypes.</title>
        <authorList>
            <person name="Korhonen P.K."/>
            <person name="Edoardo P."/>
            <person name="Giuseppe L.R."/>
            <person name="Gasser R.B."/>
        </authorList>
    </citation>
    <scope>NUCLEOTIDE SEQUENCE [LARGE SCALE GENOMIC DNA]</scope>
    <source>
        <strain evidence="1">ISS470</strain>
    </source>
</reference>
<accession>A0A0V1FRQ8</accession>
<dbReference type="AlphaFoldDB" id="A0A0V1FRQ8"/>
<name>A0A0V1FRQ8_TRIPS</name>
<dbReference type="Proteomes" id="UP000054995">
    <property type="component" value="Unassembled WGS sequence"/>
</dbReference>
<dbReference type="EMBL" id="JYDT01000041">
    <property type="protein sequence ID" value="KRY88511.1"/>
    <property type="molecule type" value="Genomic_DNA"/>
</dbReference>
<keyword evidence="2" id="KW-1185">Reference proteome</keyword>
<evidence type="ECO:0000313" key="1">
    <source>
        <dbReference type="EMBL" id="KRY88511.1"/>
    </source>
</evidence>
<comment type="caution">
    <text evidence="1">The sequence shown here is derived from an EMBL/GenBank/DDBJ whole genome shotgun (WGS) entry which is preliminary data.</text>
</comment>
<organism evidence="1 2">
    <name type="scientific">Trichinella pseudospiralis</name>
    <name type="common">Parasitic roundworm</name>
    <dbReference type="NCBI Taxonomy" id="6337"/>
    <lineage>
        <taxon>Eukaryota</taxon>
        <taxon>Metazoa</taxon>
        <taxon>Ecdysozoa</taxon>
        <taxon>Nematoda</taxon>
        <taxon>Enoplea</taxon>
        <taxon>Dorylaimia</taxon>
        <taxon>Trichinellida</taxon>
        <taxon>Trichinellidae</taxon>
        <taxon>Trichinella</taxon>
    </lineage>
</organism>